<gene>
    <name evidence="1" type="ORF">PNH38_12910</name>
</gene>
<proteinExistence type="predicted"/>
<reference evidence="1 2" key="1">
    <citation type="submission" date="2023-01" db="EMBL/GenBank/DDBJ databases">
        <title>Genome-based reclassification of Anoxybacillus geothermalis as a later heterotypic synonym of Anoxybacillus rupiensis.</title>
        <authorList>
            <person name="Inan Bektas K."/>
            <person name="Canakci S."/>
            <person name="Belduz A.A."/>
            <person name="Guler H.H."/>
        </authorList>
    </citation>
    <scope>NUCLEOTIDE SEQUENCE [LARGE SCALE GENOMIC DNA]</scope>
    <source>
        <strain evidence="1 2">DSM 17127</strain>
    </source>
</reference>
<dbReference type="Proteomes" id="UP001213979">
    <property type="component" value="Unassembled WGS sequence"/>
</dbReference>
<evidence type="ECO:0000313" key="1">
    <source>
        <dbReference type="EMBL" id="MDE8564764.1"/>
    </source>
</evidence>
<accession>A0ABT5W621</accession>
<dbReference type="RefSeq" id="WP_275192042.1">
    <property type="nucleotide sequence ID" value="NZ_JAQOTG010000013.1"/>
</dbReference>
<dbReference type="EMBL" id="JAQOTG010000013">
    <property type="protein sequence ID" value="MDE8564764.1"/>
    <property type="molecule type" value="Genomic_DNA"/>
</dbReference>
<protein>
    <submittedName>
        <fullName evidence="1">Uncharacterized protein</fullName>
    </submittedName>
</protein>
<sequence>MRRFLHRSGGRTTPLYRTVHGMGCGVASSFDTWVRDEKESRRILPVVGFSYWIWIVKV</sequence>
<keyword evidence="2" id="KW-1185">Reference proteome</keyword>
<name>A0ABT5W621_9BACL</name>
<evidence type="ECO:0000313" key="2">
    <source>
        <dbReference type="Proteomes" id="UP001213979"/>
    </source>
</evidence>
<organism evidence="1 2">
    <name type="scientific">Anoxybacteroides rupiense</name>
    <dbReference type="NCBI Taxonomy" id="311460"/>
    <lineage>
        <taxon>Bacteria</taxon>
        <taxon>Bacillati</taxon>
        <taxon>Bacillota</taxon>
        <taxon>Bacilli</taxon>
        <taxon>Bacillales</taxon>
        <taxon>Anoxybacillaceae</taxon>
        <taxon>Anoxybacteroides</taxon>
    </lineage>
</organism>
<comment type="caution">
    <text evidence="1">The sequence shown here is derived from an EMBL/GenBank/DDBJ whole genome shotgun (WGS) entry which is preliminary data.</text>
</comment>